<proteinExistence type="inferred from homology"/>
<dbReference type="GO" id="GO:0016831">
    <property type="term" value="F:carboxy-lyase activity"/>
    <property type="evidence" value="ECO:0007669"/>
    <property type="project" value="UniProtKB-KW"/>
</dbReference>
<keyword evidence="5 7" id="KW-0456">Lyase</keyword>
<keyword evidence="4 6" id="KW-0663">Pyridoxal phosphate</keyword>
<evidence type="ECO:0000256" key="6">
    <source>
        <dbReference type="PIRSR" id="PIRSR602129-50"/>
    </source>
</evidence>
<dbReference type="Gene3D" id="3.90.1150.10">
    <property type="entry name" value="Aspartate Aminotransferase, domain 1"/>
    <property type="match status" value="1"/>
</dbReference>
<dbReference type="Proteomes" id="UP000810292">
    <property type="component" value="Unassembled WGS sequence"/>
</dbReference>
<evidence type="ECO:0000256" key="1">
    <source>
        <dbReference type="ARBA" id="ARBA00001933"/>
    </source>
</evidence>
<organism evidence="8 9">
    <name type="scientific">Candidatus Ornithospirochaeta stercoravium</name>
    <dbReference type="NCBI Taxonomy" id="2840897"/>
    <lineage>
        <taxon>Bacteria</taxon>
        <taxon>Pseudomonadati</taxon>
        <taxon>Spirochaetota</taxon>
        <taxon>Spirochaetia</taxon>
        <taxon>Spirochaetales</taxon>
        <taxon>Spirochaetaceae</taxon>
        <taxon>Spirochaetaceae incertae sedis</taxon>
        <taxon>Candidatus Ornithospirochaeta</taxon>
    </lineage>
</organism>
<dbReference type="PANTHER" id="PTHR45677">
    <property type="entry name" value="GLUTAMATE DECARBOXYLASE-RELATED"/>
    <property type="match status" value="1"/>
</dbReference>
<dbReference type="SUPFAM" id="SSF53383">
    <property type="entry name" value="PLP-dependent transferases"/>
    <property type="match status" value="1"/>
</dbReference>
<evidence type="ECO:0000256" key="2">
    <source>
        <dbReference type="ARBA" id="ARBA00009533"/>
    </source>
</evidence>
<protein>
    <submittedName>
        <fullName evidence="8">Diaminobutyrate decarboxylase</fullName>
    </submittedName>
</protein>
<dbReference type="InterPro" id="IPR010977">
    <property type="entry name" value="Aromatic_deC"/>
</dbReference>
<dbReference type="InterPro" id="IPR015424">
    <property type="entry name" value="PyrdxlP-dep_Trfase"/>
</dbReference>
<evidence type="ECO:0000256" key="4">
    <source>
        <dbReference type="ARBA" id="ARBA00022898"/>
    </source>
</evidence>
<evidence type="ECO:0000313" key="9">
    <source>
        <dbReference type="Proteomes" id="UP000810292"/>
    </source>
</evidence>
<comment type="caution">
    <text evidence="8">The sequence shown here is derived from an EMBL/GenBank/DDBJ whole genome shotgun (WGS) entry which is preliminary data.</text>
</comment>
<dbReference type="InterPro" id="IPR002129">
    <property type="entry name" value="PyrdxlP-dep_de-COase"/>
</dbReference>
<keyword evidence="3" id="KW-0210">Decarboxylase</keyword>
<dbReference type="PRINTS" id="PR00800">
    <property type="entry name" value="YHDCRBOXLASE"/>
</dbReference>
<dbReference type="AlphaFoldDB" id="A0A9D9IDW2"/>
<dbReference type="GO" id="GO:0005737">
    <property type="term" value="C:cytoplasm"/>
    <property type="evidence" value="ECO:0007669"/>
    <property type="project" value="TreeGrafter"/>
</dbReference>
<dbReference type="EMBL" id="JADIMF010000150">
    <property type="protein sequence ID" value="MBO8469929.1"/>
    <property type="molecule type" value="Genomic_DNA"/>
</dbReference>
<evidence type="ECO:0000256" key="5">
    <source>
        <dbReference type="ARBA" id="ARBA00023239"/>
    </source>
</evidence>
<name>A0A9D9IDW2_9SPIO</name>
<reference evidence="8" key="1">
    <citation type="submission" date="2020-10" db="EMBL/GenBank/DDBJ databases">
        <authorList>
            <person name="Gilroy R."/>
        </authorList>
    </citation>
    <scope>NUCLEOTIDE SEQUENCE</scope>
    <source>
        <strain evidence="8">14700</strain>
    </source>
</reference>
<comment type="cofactor">
    <cofactor evidence="1 6 7">
        <name>pyridoxal 5'-phosphate</name>
        <dbReference type="ChEBI" id="CHEBI:597326"/>
    </cofactor>
</comment>
<dbReference type="GO" id="GO:0006520">
    <property type="term" value="P:amino acid metabolic process"/>
    <property type="evidence" value="ECO:0007669"/>
    <property type="project" value="InterPro"/>
</dbReference>
<evidence type="ECO:0000313" key="8">
    <source>
        <dbReference type="EMBL" id="MBO8469929.1"/>
    </source>
</evidence>
<dbReference type="GO" id="GO:0019752">
    <property type="term" value="P:carboxylic acid metabolic process"/>
    <property type="evidence" value="ECO:0007669"/>
    <property type="project" value="InterPro"/>
</dbReference>
<dbReference type="Gene3D" id="3.40.640.10">
    <property type="entry name" value="Type I PLP-dependent aspartate aminotransferase-like (Major domain)"/>
    <property type="match status" value="1"/>
</dbReference>
<evidence type="ECO:0000256" key="3">
    <source>
        <dbReference type="ARBA" id="ARBA00022793"/>
    </source>
</evidence>
<feature type="modified residue" description="N6-(pyridoxal phosphate)lysine" evidence="6">
    <location>
        <position position="311"/>
    </location>
</feature>
<evidence type="ECO:0000256" key="7">
    <source>
        <dbReference type="RuleBase" id="RU000382"/>
    </source>
</evidence>
<gene>
    <name evidence="8" type="ORF">IAA72_09115</name>
</gene>
<dbReference type="InterPro" id="IPR015422">
    <property type="entry name" value="PyrdxlP-dep_Trfase_small"/>
</dbReference>
<dbReference type="InterPro" id="IPR015421">
    <property type="entry name" value="PyrdxlP-dep_Trfase_major"/>
</dbReference>
<dbReference type="PANTHER" id="PTHR45677:SF8">
    <property type="entry name" value="CYSTEINE SULFINIC ACID DECARBOXYLASE"/>
    <property type="match status" value="1"/>
</dbReference>
<dbReference type="Pfam" id="PF00282">
    <property type="entry name" value="Pyridoxal_deC"/>
    <property type="match status" value="1"/>
</dbReference>
<comment type="similarity">
    <text evidence="2 7">Belongs to the group II decarboxylase family.</text>
</comment>
<reference evidence="8" key="2">
    <citation type="journal article" date="2021" name="PeerJ">
        <title>Extensive microbial diversity within the chicken gut microbiome revealed by metagenomics and culture.</title>
        <authorList>
            <person name="Gilroy R."/>
            <person name="Ravi A."/>
            <person name="Getino M."/>
            <person name="Pursley I."/>
            <person name="Horton D.L."/>
            <person name="Alikhan N.F."/>
            <person name="Baker D."/>
            <person name="Gharbi K."/>
            <person name="Hall N."/>
            <person name="Watson M."/>
            <person name="Adriaenssens E.M."/>
            <person name="Foster-Nyarko E."/>
            <person name="Jarju S."/>
            <person name="Secka A."/>
            <person name="Antonio M."/>
            <person name="Oren A."/>
            <person name="Chaudhuri R.R."/>
            <person name="La Ragione R."/>
            <person name="Hildebrand F."/>
            <person name="Pallen M.J."/>
        </authorList>
    </citation>
    <scope>NUCLEOTIDE SEQUENCE</scope>
    <source>
        <strain evidence="8">14700</strain>
    </source>
</reference>
<accession>A0A9D9IDW2</accession>
<dbReference type="GO" id="GO:0030170">
    <property type="term" value="F:pyridoxal phosphate binding"/>
    <property type="evidence" value="ECO:0007669"/>
    <property type="project" value="InterPro"/>
</dbReference>
<sequence length="477" mass="53664">MKSEIDKATILSEKSGDKAAFRAAISETTEAILSSFSDESAFSGINPYELRKRIESLPFIPEEGDNWDGMMESVKDTILPHMLRTWSESYMPHLHSPALIEAIAAELIIAAFNSSMDSWDQGPSATELEVKAVRELCTLFGYDESSDGVFTSGGSQSNISALIALRDRYLERKGWDAKKEGLNQDFRKLRLYVSEISHFSFDKGAHIAGLGYNAVVKLPVDEYCRIDTVKAREIIEQDIKNGLEPFMIAATIGTTDFGSIDDVARLREIADDHGLFLHADAAYGSGAILSSYKERIGNLSLADSVTIDFHKMFLLPISSSVLLVKDRTLLDTFQLHADYLNREEDEDDGYINLVGKSVQTTRRFDALKVYMSFRMRGRNGYRKILDTSIENARYFFERISSDDAFIAPIKPELSSVVFALKDGDERNKSVRRKLLSEGIVIGQTVFQGRVMLKFTLLNPHLTHEHIDKLIQRIKEIK</sequence>